<keyword evidence="6" id="KW-0627">Porphyrin biosynthesis</keyword>
<dbReference type="SUPFAM" id="SSF54782">
    <property type="entry name" value="Porphobilinogen deaminase (hydroxymethylbilane synthase), C-terminal domain"/>
    <property type="match status" value="1"/>
</dbReference>
<dbReference type="PRINTS" id="PR00151">
    <property type="entry name" value="PORPHBDMNASE"/>
</dbReference>
<dbReference type="SUPFAM" id="SSF53850">
    <property type="entry name" value="Periplasmic binding protein-like II"/>
    <property type="match status" value="1"/>
</dbReference>
<evidence type="ECO:0000259" key="10">
    <source>
        <dbReference type="Pfam" id="PF03900"/>
    </source>
</evidence>
<reference evidence="11" key="1">
    <citation type="submission" date="2014-07" db="EMBL/GenBank/DDBJ databases">
        <authorList>
            <person name="Zhang J.E."/>
            <person name="Yang H."/>
            <person name="Guo J."/>
            <person name="Deng Z."/>
            <person name="Luo H."/>
            <person name="Luo M."/>
            <person name="Zhao B."/>
        </authorList>
    </citation>
    <scope>NUCLEOTIDE SEQUENCE</scope>
    <source>
        <strain evidence="11">AM4</strain>
    </source>
</reference>
<evidence type="ECO:0000256" key="4">
    <source>
        <dbReference type="ARBA" id="ARBA00012655"/>
    </source>
</evidence>
<evidence type="ECO:0000256" key="2">
    <source>
        <dbReference type="ARBA" id="ARBA00002869"/>
    </source>
</evidence>
<keyword evidence="5 11" id="KW-0808">Transferase</keyword>
<protein>
    <recommendedName>
        <fullName evidence="4 8">Hydroxymethylbilane synthase</fullName>
        <ecNumber evidence="4 8">2.5.1.61</ecNumber>
    </recommendedName>
</protein>
<gene>
    <name evidence="11" type="ORF">AAM4_0017</name>
</gene>
<dbReference type="GO" id="GO:0004418">
    <property type="term" value="F:hydroxymethylbilane synthase activity"/>
    <property type="evidence" value="ECO:0007669"/>
    <property type="project" value="UniProtKB-UniRule"/>
</dbReference>
<dbReference type="InterPro" id="IPR022418">
    <property type="entry name" value="Porphobilinogen_deaminase_C"/>
</dbReference>
<comment type="function">
    <text evidence="2">Tetrapolymerization of the monopyrrole PBG into the hydroxymethylbilane pre-uroporphyrinogen in several discrete steps.</text>
</comment>
<dbReference type="PROSITE" id="PS00533">
    <property type="entry name" value="PORPHOBILINOGEN_DEAM"/>
    <property type="match status" value="1"/>
</dbReference>
<dbReference type="AlphaFoldDB" id="A0A1L7RK84"/>
<dbReference type="InterPro" id="IPR000860">
    <property type="entry name" value="HemC"/>
</dbReference>
<name>A0A1L7RK84_9ACTO</name>
<feature type="domain" description="Porphobilinogen deaminase N-terminal" evidence="9">
    <location>
        <begin position="17"/>
        <end position="253"/>
    </location>
</feature>
<dbReference type="PANTHER" id="PTHR11557:SF0">
    <property type="entry name" value="PORPHOBILINOGEN DEAMINASE"/>
    <property type="match status" value="1"/>
</dbReference>
<evidence type="ECO:0000259" key="9">
    <source>
        <dbReference type="Pfam" id="PF01379"/>
    </source>
</evidence>
<dbReference type="Gene3D" id="3.30.160.40">
    <property type="entry name" value="Porphobilinogen deaminase, C-terminal domain"/>
    <property type="match status" value="1"/>
</dbReference>
<comment type="catalytic activity">
    <reaction evidence="7">
        <text>4 porphobilinogen + H2O = hydroxymethylbilane + 4 NH4(+)</text>
        <dbReference type="Rhea" id="RHEA:13185"/>
        <dbReference type="ChEBI" id="CHEBI:15377"/>
        <dbReference type="ChEBI" id="CHEBI:28938"/>
        <dbReference type="ChEBI" id="CHEBI:57845"/>
        <dbReference type="ChEBI" id="CHEBI:58126"/>
        <dbReference type="EC" id="2.5.1.61"/>
    </reaction>
</comment>
<sequence length="397" mass="39392">MNTGTTIGAGGPAARTVRLGTRGSALAVAQSTQVARALAAASRRIGADLEVKLVQIRTRGDVDATPLTRLGGVGVFAAALREALLAGACDLAVHSCKDLPTAAVPGLRIAAVPAREDPRDALCTADGRTLADLPRGARVGTGSPRRGAQLLAVRPDLEVVPVRGNVPTRLSRVVGAVVGADGPLGAVREPDLDAVVLALAGLRRLGLEGYATQPLALPQTVIAGAGVVDPADPAPVMVPAPAQGALALETRDEAGAGVHPDPSGVAAGVEPLVGGAGRDPGLAAALAATLAELDDPVTHAAVTAERALMRRLEAGCAAPVGAVAAPAPRADGSSGLRLDAVVAAADGTRLLRESAVGDQAEPAGLGEAVAEALLSAGAAQLVDLHAELPDRGRREAP</sequence>
<dbReference type="InterPro" id="IPR036803">
    <property type="entry name" value="Porphobilinogen_deaminase_C_sf"/>
</dbReference>
<dbReference type="RefSeq" id="WP_210578115.1">
    <property type="nucleotide sequence ID" value="NZ_LK995456.1"/>
</dbReference>
<dbReference type="EMBL" id="LK995456">
    <property type="protein sequence ID" value="CED89912.1"/>
    <property type="molecule type" value="Genomic_DNA"/>
</dbReference>
<dbReference type="InterPro" id="IPR022419">
    <property type="entry name" value="Porphobilin_deaminase_cofac_BS"/>
</dbReference>
<dbReference type="Gene3D" id="3.40.190.10">
    <property type="entry name" value="Periplasmic binding protein-like II"/>
    <property type="match status" value="2"/>
</dbReference>
<proteinExistence type="inferred from homology"/>
<evidence type="ECO:0000256" key="7">
    <source>
        <dbReference type="ARBA" id="ARBA00048169"/>
    </source>
</evidence>
<dbReference type="NCBIfam" id="TIGR00212">
    <property type="entry name" value="hemC"/>
    <property type="match status" value="1"/>
</dbReference>
<comment type="cofactor">
    <cofactor evidence="1">
        <name>dipyrromethane</name>
        <dbReference type="ChEBI" id="CHEBI:60342"/>
    </cofactor>
</comment>
<evidence type="ECO:0000256" key="3">
    <source>
        <dbReference type="ARBA" id="ARBA00005638"/>
    </source>
</evidence>
<evidence type="ECO:0000313" key="11">
    <source>
        <dbReference type="EMBL" id="CED89912.1"/>
    </source>
</evidence>
<comment type="similarity">
    <text evidence="3">Belongs to the HMBS family.</text>
</comment>
<evidence type="ECO:0000256" key="6">
    <source>
        <dbReference type="ARBA" id="ARBA00023244"/>
    </source>
</evidence>
<evidence type="ECO:0000256" key="1">
    <source>
        <dbReference type="ARBA" id="ARBA00001916"/>
    </source>
</evidence>
<dbReference type="PANTHER" id="PTHR11557">
    <property type="entry name" value="PORPHOBILINOGEN DEAMINASE"/>
    <property type="match status" value="1"/>
</dbReference>
<organism evidence="11">
    <name type="scientific">Actinomyces succiniciruminis</name>
    <dbReference type="NCBI Taxonomy" id="1522002"/>
    <lineage>
        <taxon>Bacteria</taxon>
        <taxon>Bacillati</taxon>
        <taxon>Actinomycetota</taxon>
        <taxon>Actinomycetes</taxon>
        <taxon>Actinomycetales</taxon>
        <taxon>Actinomycetaceae</taxon>
        <taxon>Actinomyces</taxon>
    </lineage>
</organism>
<dbReference type="GO" id="GO:0006783">
    <property type="term" value="P:heme biosynthetic process"/>
    <property type="evidence" value="ECO:0007669"/>
    <property type="project" value="TreeGrafter"/>
</dbReference>
<dbReference type="GO" id="GO:0005737">
    <property type="term" value="C:cytoplasm"/>
    <property type="evidence" value="ECO:0007669"/>
    <property type="project" value="UniProtKB-UniRule"/>
</dbReference>
<accession>A0A1L7RK84</accession>
<dbReference type="Pfam" id="PF03900">
    <property type="entry name" value="Porphobil_deamC"/>
    <property type="match status" value="1"/>
</dbReference>
<dbReference type="Pfam" id="PF01379">
    <property type="entry name" value="Porphobil_deam"/>
    <property type="match status" value="1"/>
</dbReference>
<evidence type="ECO:0000256" key="8">
    <source>
        <dbReference type="NCBIfam" id="TIGR00212"/>
    </source>
</evidence>
<dbReference type="InterPro" id="IPR022417">
    <property type="entry name" value="Porphobilin_deaminase_N"/>
</dbReference>
<evidence type="ECO:0000256" key="5">
    <source>
        <dbReference type="ARBA" id="ARBA00022679"/>
    </source>
</evidence>
<feature type="domain" description="Porphobilinogen deaminase C-terminal" evidence="10">
    <location>
        <begin position="301"/>
        <end position="374"/>
    </location>
</feature>
<dbReference type="EC" id="2.5.1.61" evidence="4 8"/>